<organism evidence="2">
    <name type="scientific">Dichomitus squalens</name>
    <dbReference type="NCBI Taxonomy" id="114155"/>
    <lineage>
        <taxon>Eukaryota</taxon>
        <taxon>Fungi</taxon>
        <taxon>Dikarya</taxon>
        <taxon>Basidiomycota</taxon>
        <taxon>Agaricomycotina</taxon>
        <taxon>Agaricomycetes</taxon>
        <taxon>Polyporales</taxon>
        <taxon>Polyporaceae</taxon>
        <taxon>Dichomitus</taxon>
    </lineage>
</organism>
<evidence type="ECO:0000256" key="1">
    <source>
        <dbReference type="SAM" id="MobiDB-lite"/>
    </source>
</evidence>
<dbReference type="AlphaFoldDB" id="A0A4Q9MCY1"/>
<reference evidence="2" key="1">
    <citation type="submission" date="2019-01" db="EMBL/GenBank/DDBJ databases">
        <title>Draft genome sequences of three monokaryotic isolates of the white-rot basidiomycete fungus Dichomitus squalens.</title>
        <authorList>
            <consortium name="DOE Joint Genome Institute"/>
            <person name="Lopez S.C."/>
            <person name="Andreopoulos B."/>
            <person name="Pangilinan J."/>
            <person name="Lipzen A."/>
            <person name="Riley R."/>
            <person name="Ahrendt S."/>
            <person name="Ng V."/>
            <person name="Barry K."/>
            <person name="Daum C."/>
            <person name="Grigoriev I.V."/>
            <person name="Hilden K.S."/>
            <person name="Makela M.R."/>
            <person name="de Vries R.P."/>
        </authorList>
    </citation>
    <scope>NUCLEOTIDE SEQUENCE [LARGE SCALE GENOMIC DNA]</scope>
    <source>
        <strain evidence="2">OM18370.1</strain>
    </source>
</reference>
<dbReference type="EMBL" id="ML143466">
    <property type="protein sequence ID" value="TBU25135.1"/>
    <property type="molecule type" value="Genomic_DNA"/>
</dbReference>
<proteinExistence type="predicted"/>
<name>A0A4Q9MCY1_9APHY</name>
<protein>
    <submittedName>
        <fullName evidence="2">Uncharacterized protein</fullName>
    </submittedName>
</protein>
<feature type="compositionally biased region" description="Pro residues" evidence="1">
    <location>
        <begin position="1"/>
        <end position="26"/>
    </location>
</feature>
<accession>A0A4Q9MCY1</accession>
<dbReference type="Proteomes" id="UP000292957">
    <property type="component" value="Unassembled WGS sequence"/>
</dbReference>
<gene>
    <name evidence="2" type="ORF">BD311DRAFT_670236</name>
</gene>
<evidence type="ECO:0000313" key="2">
    <source>
        <dbReference type="EMBL" id="TBU25135.1"/>
    </source>
</evidence>
<sequence>MDVTPDPRPLTPPPVPLPPPTRPSPPSASAFDKVLSKLAALRREALLLTRRRGPYKTLAASSPRPANAVRGPLSYADAARGASKSGGTVFIFNVSGRRGGANWAGGVGQQAA</sequence>
<feature type="region of interest" description="Disordered" evidence="1">
    <location>
        <begin position="1"/>
        <end position="30"/>
    </location>
</feature>